<organism evidence="1 2">
    <name type="scientific">Streptomyces cynarae</name>
    <dbReference type="NCBI Taxonomy" id="2981134"/>
    <lineage>
        <taxon>Bacteria</taxon>
        <taxon>Bacillati</taxon>
        <taxon>Actinomycetota</taxon>
        <taxon>Actinomycetes</taxon>
        <taxon>Kitasatosporales</taxon>
        <taxon>Streptomycetaceae</taxon>
        <taxon>Streptomyces</taxon>
    </lineage>
</organism>
<gene>
    <name evidence="1" type="ORF">N8I84_41490</name>
</gene>
<accession>A0ABY6EEN0</accession>
<evidence type="ECO:0000313" key="2">
    <source>
        <dbReference type="Proteomes" id="UP001061298"/>
    </source>
</evidence>
<sequence length="50" mass="5698">MYEDEQTYAEYAFDVHEDGTVMFGISYVKVNNIVTILDALEQALAEHRTG</sequence>
<dbReference type="Proteomes" id="UP001061298">
    <property type="component" value="Plasmid punmamed2"/>
</dbReference>
<name>A0ABY6EEN0_9ACTN</name>
<keyword evidence="1" id="KW-0614">Plasmid</keyword>
<dbReference type="EMBL" id="CP106794">
    <property type="protein sequence ID" value="UXY25120.1"/>
    <property type="molecule type" value="Genomic_DNA"/>
</dbReference>
<protein>
    <submittedName>
        <fullName evidence="1">Uncharacterized protein</fullName>
    </submittedName>
</protein>
<evidence type="ECO:0000313" key="1">
    <source>
        <dbReference type="EMBL" id="UXY25120.1"/>
    </source>
</evidence>
<reference evidence="1" key="1">
    <citation type="submission" date="2022-10" db="EMBL/GenBank/DDBJ databases">
        <authorList>
            <person name="Mo P."/>
        </authorList>
    </citation>
    <scope>NUCLEOTIDE SEQUENCE</scope>
    <source>
        <strain evidence="1">HUAS 13-4</strain>
        <plasmid evidence="1">punmamed2</plasmid>
    </source>
</reference>
<geneLocation type="plasmid" evidence="1 2">
    <name>punmamed2</name>
</geneLocation>
<dbReference type="RefSeq" id="WP_263235502.1">
    <property type="nucleotide sequence ID" value="NZ_CP106794.1"/>
</dbReference>
<keyword evidence="2" id="KW-1185">Reference proteome</keyword>
<proteinExistence type="predicted"/>